<dbReference type="InterPro" id="IPR011009">
    <property type="entry name" value="Kinase-like_dom_sf"/>
</dbReference>
<dbReference type="InterPro" id="IPR002575">
    <property type="entry name" value="Aminoglycoside_PTrfase"/>
</dbReference>
<protein>
    <submittedName>
        <fullName evidence="3">Aminoglycoside phosphotransferase</fullName>
    </submittedName>
</protein>
<dbReference type="STRING" id="644284.Arch_0012"/>
<dbReference type="AlphaFoldDB" id="D7BLI1"/>
<dbReference type="PANTHER" id="PTHR21064:SF5">
    <property type="entry name" value="SLR1880 PROTEIN"/>
    <property type="match status" value="1"/>
</dbReference>
<dbReference type="Proteomes" id="UP000000376">
    <property type="component" value="Chromosome"/>
</dbReference>
<name>D7BLI1_ARCHD</name>
<gene>
    <name evidence="3" type="ordered locus">Arch_0012</name>
</gene>
<feature type="domain" description="Aminoglycoside phosphotransferase" evidence="2">
    <location>
        <begin position="19"/>
        <end position="256"/>
    </location>
</feature>
<dbReference type="InterPro" id="IPR050249">
    <property type="entry name" value="Pseudomonas-type_ThrB"/>
</dbReference>
<dbReference type="SUPFAM" id="SSF56112">
    <property type="entry name" value="Protein kinase-like (PK-like)"/>
    <property type="match status" value="1"/>
</dbReference>
<evidence type="ECO:0000313" key="3">
    <source>
        <dbReference type="EMBL" id="ADH91780.1"/>
    </source>
</evidence>
<evidence type="ECO:0000259" key="2">
    <source>
        <dbReference type="Pfam" id="PF01636"/>
    </source>
</evidence>
<keyword evidence="1" id="KW-0175">Coiled coil</keyword>
<dbReference type="HOGENOM" id="CLU_037718_0_0_11"/>
<dbReference type="PANTHER" id="PTHR21064">
    <property type="entry name" value="AMINOGLYCOSIDE PHOSPHOTRANSFERASE DOMAIN-CONTAINING PROTEIN-RELATED"/>
    <property type="match status" value="1"/>
</dbReference>
<dbReference type="EMBL" id="CP002045">
    <property type="protein sequence ID" value="ADH91780.1"/>
    <property type="molecule type" value="Genomic_DNA"/>
</dbReference>
<dbReference type="KEGG" id="ahe:Arch_0012"/>
<reference evidence="3 4" key="1">
    <citation type="journal article" date="2010" name="Stand. Genomic Sci.">
        <title>Complete genome sequence of Arcanobacterium haemolyticum type strain (11018).</title>
        <authorList>
            <person name="Yasawong M."/>
            <person name="Teshima H."/>
            <person name="Lapidus A."/>
            <person name="Nolan M."/>
            <person name="Lucas S."/>
            <person name="Glavina Del Rio T."/>
            <person name="Tice H."/>
            <person name="Cheng J."/>
            <person name="Bruce D."/>
            <person name="Detter C."/>
            <person name="Tapia R."/>
            <person name="Han C."/>
            <person name="Goodwin L."/>
            <person name="Pitluck S."/>
            <person name="Liolios K."/>
            <person name="Ivanova N."/>
            <person name="Mavromatis K."/>
            <person name="Mikhailova N."/>
            <person name="Pati A."/>
            <person name="Chen A."/>
            <person name="Palaniappan K."/>
            <person name="Land M."/>
            <person name="Hauser L."/>
            <person name="Chang Y."/>
            <person name="Jeffries C."/>
            <person name="Rohde M."/>
            <person name="Sikorski J."/>
            <person name="Pukall R."/>
            <person name="Goker M."/>
            <person name="Woyke T."/>
            <person name="Bristow J."/>
            <person name="Eisen J."/>
            <person name="Markowitz V."/>
            <person name="Hugenholtz P."/>
            <person name="Kyrpides N."/>
            <person name="Klenk H."/>
        </authorList>
    </citation>
    <scope>NUCLEOTIDE SEQUENCE [LARGE SCALE GENOMIC DNA]</scope>
    <source>
        <strain evidence="4">ATCC 9345 / DSM 20595 / CCUG 17215 / LMG 16163 / NBRC 15585 / NCTC 8452 / 11018</strain>
    </source>
</reference>
<keyword evidence="4" id="KW-1185">Reference proteome</keyword>
<evidence type="ECO:0000313" key="4">
    <source>
        <dbReference type="Proteomes" id="UP000000376"/>
    </source>
</evidence>
<sequence>MDATSIAEKFLIAGKITTIVPWGDGHINRTFRVTTTARDYVLQQINTTVFRDVTALIRNIDLVTGYLTDAGHETLELIPTLDGGLYYEDEAHGCYRMYVFINNTVSYSLVDSAETLESTAEAFGEFQNQLAGFDASLLAETIPLFHHTPNRYVLFDAAVDADRIGRVAGVSEEIGFFEERRAEASVVTDCLADGSIPVRVTHNDTKINNILIDADTGTARAIIDLDTVMPGSLLYDFGDALRTGGAVAAEDEQDVALVGFSLELFEAYCRGFIRALRDSITPRELELLPDSVRLMTLECGLRFLTDYLDGDNYFGIAYPEHNLVRARNQMALVRDLEEKMSRMREIVREVSGEFGLNY</sequence>
<feature type="coiled-coil region" evidence="1">
    <location>
        <begin position="326"/>
        <end position="353"/>
    </location>
</feature>
<dbReference type="Pfam" id="PF01636">
    <property type="entry name" value="APH"/>
    <property type="match status" value="1"/>
</dbReference>
<dbReference type="Gene3D" id="3.90.1200.10">
    <property type="match status" value="1"/>
</dbReference>
<proteinExistence type="predicted"/>
<dbReference type="eggNOG" id="COG2334">
    <property type="taxonomic scope" value="Bacteria"/>
</dbReference>
<accession>D7BLI1</accession>
<evidence type="ECO:0000256" key="1">
    <source>
        <dbReference type="SAM" id="Coils"/>
    </source>
</evidence>
<organism evidence="3 4">
    <name type="scientific">Arcanobacterium haemolyticum (strain ATCC 9345 / DSM 20595 / CCM 5947 / CCUG 17215 / LMG 16163 / NBRC 15585 / NCTC 8452 / 11018)</name>
    <dbReference type="NCBI Taxonomy" id="644284"/>
    <lineage>
        <taxon>Bacteria</taxon>
        <taxon>Bacillati</taxon>
        <taxon>Actinomycetota</taxon>
        <taxon>Actinomycetes</taxon>
        <taxon>Actinomycetales</taxon>
        <taxon>Actinomycetaceae</taxon>
        <taxon>Arcanobacterium</taxon>
    </lineage>
</organism>